<dbReference type="KEGG" id="dic:Dpoa569_0001001"/>
<protein>
    <submittedName>
        <fullName evidence="1">AlpA family transcriptional regulator</fullName>
    </submittedName>
</protein>
<accession>A0A5B8I3Q9</accession>
<dbReference type="EMBL" id="CP042220">
    <property type="protein sequence ID" value="QDX29263.1"/>
    <property type="molecule type" value="Genomic_DNA"/>
</dbReference>
<dbReference type="STRING" id="568768.GCA_000406125_02879"/>
<evidence type="ECO:0000313" key="2">
    <source>
        <dbReference type="Proteomes" id="UP000320591"/>
    </source>
</evidence>
<sequence length="70" mass="8124">MRNEIVGKRLILIPEVLRRVGFSRTKMYELIKEGRFPDKVKIGLRSVAFVESEIDAWIDGIISDSRYSPK</sequence>
<dbReference type="RefSeq" id="WP_042872010.1">
    <property type="nucleotide sequence ID" value="NZ_CM001975.1"/>
</dbReference>
<dbReference type="AlphaFoldDB" id="A0A5B8I3Q9"/>
<gene>
    <name evidence="1" type="ORF">Dpoa569_0001001</name>
</gene>
<organism evidence="1 2">
    <name type="scientific">Dickeya poaceiphila</name>
    <dbReference type="NCBI Taxonomy" id="568768"/>
    <lineage>
        <taxon>Bacteria</taxon>
        <taxon>Pseudomonadati</taxon>
        <taxon>Pseudomonadota</taxon>
        <taxon>Gammaproteobacteria</taxon>
        <taxon>Enterobacterales</taxon>
        <taxon>Pectobacteriaceae</taxon>
        <taxon>Dickeya</taxon>
    </lineage>
</organism>
<dbReference type="InterPro" id="IPR010260">
    <property type="entry name" value="AlpA"/>
</dbReference>
<reference evidence="1 2" key="1">
    <citation type="journal article" date="2019" name="Environ. Microbiol.">
        <title>The phytopathogenic nature of Dickeya aquatica 174/2 and the dynamic early evolution of Dickeya pathogenicity.</title>
        <authorList>
            <person name="Duprey A."/>
            <person name="Taib N."/>
            <person name="Leonard S."/>
            <person name="Garin T."/>
            <person name="Flandrois J.P."/>
            <person name="Nasser W."/>
            <person name="Brochier-Armanet C."/>
            <person name="Reverchon S."/>
        </authorList>
    </citation>
    <scope>NUCLEOTIDE SEQUENCE [LARGE SCALE GENOMIC DNA]</scope>
    <source>
        <strain evidence="1 2">NCPPB 569</strain>
    </source>
</reference>
<dbReference type="Proteomes" id="UP000320591">
    <property type="component" value="Chromosome"/>
</dbReference>
<evidence type="ECO:0000313" key="1">
    <source>
        <dbReference type="EMBL" id="QDX29263.1"/>
    </source>
</evidence>
<proteinExistence type="predicted"/>
<keyword evidence="2" id="KW-1185">Reference proteome</keyword>
<name>A0A5B8I3Q9_9GAMM</name>
<dbReference type="Gene3D" id="1.10.238.160">
    <property type="match status" value="1"/>
</dbReference>
<dbReference type="OrthoDB" id="5986966at2"/>
<dbReference type="Pfam" id="PF05930">
    <property type="entry name" value="Phage_AlpA"/>
    <property type="match status" value="1"/>
</dbReference>